<evidence type="ECO:0000256" key="2">
    <source>
        <dbReference type="SAM" id="MobiDB-lite"/>
    </source>
</evidence>
<feature type="compositionally biased region" description="Basic residues" evidence="2">
    <location>
        <begin position="39"/>
        <end position="51"/>
    </location>
</feature>
<comment type="similarity">
    <text evidence="1">Belongs to the LytR/CpsA/Psr (LCP) family.</text>
</comment>
<feature type="region of interest" description="Disordered" evidence="2">
    <location>
        <begin position="1"/>
        <end position="54"/>
    </location>
</feature>
<organism evidence="5 6">
    <name type="scientific">Nocardioides simplex</name>
    <name type="common">Arthrobacter simplex</name>
    <dbReference type="NCBI Taxonomy" id="2045"/>
    <lineage>
        <taxon>Bacteria</taxon>
        <taxon>Bacillati</taxon>
        <taxon>Actinomycetota</taxon>
        <taxon>Actinomycetes</taxon>
        <taxon>Propionibacteriales</taxon>
        <taxon>Nocardioidaceae</taxon>
        <taxon>Pimelobacter</taxon>
    </lineage>
</organism>
<evidence type="ECO:0000313" key="6">
    <source>
        <dbReference type="Proteomes" id="UP000449906"/>
    </source>
</evidence>
<evidence type="ECO:0000313" key="5">
    <source>
        <dbReference type="EMBL" id="KAB2808499.1"/>
    </source>
</evidence>
<dbReference type="InterPro" id="IPR004474">
    <property type="entry name" value="LytR_CpsA_psr"/>
</dbReference>
<feature type="compositionally biased region" description="Low complexity" evidence="2">
    <location>
        <begin position="413"/>
        <end position="432"/>
    </location>
</feature>
<dbReference type="InterPro" id="IPR050922">
    <property type="entry name" value="LytR/CpsA/Psr_CW_biosynth"/>
</dbReference>
<reference evidence="5 6" key="1">
    <citation type="submission" date="2019-09" db="EMBL/GenBank/DDBJ databases">
        <title>Pimelobacter sp. isolated from Paulinella.</title>
        <authorList>
            <person name="Jeong S.E."/>
        </authorList>
    </citation>
    <scope>NUCLEOTIDE SEQUENCE [LARGE SCALE GENOMIC DNA]</scope>
    <source>
        <strain evidence="5 6">Pch-N</strain>
    </source>
</reference>
<dbReference type="Proteomes" id="UP000449906">
    <property type="component" value="Unassembled WGS sequence"/>
</dbReference>
<gene>
    <name evidence="5" type="ORF">F9L07_23670</name>
</gene>
<dbReference type="EMBL" id="WBVM01000003">
    <property type="protein sequence ID" value="KAB2808499.1"/>
    <property type="molecule type" value="Genomic_DNA"/>
</dbReference>
<proteinExistence type="inferred from homology"/>
<dbReference type="PANTHER" id="PTHR33392">
    <property type="entry name" value="POLYISOPRENYL-TEICHOIC ACID--PEPTIDOGLYCAN TEICHOIC ACID TRANSFERASE TAGU"/>
    <property type="match status" value="1"/>
</dbReference>
<dbReference type="Pfam" id="PF03816">
    <property type="entry name" value="LytR_cpsA_psr"/>
    <property type="match status" value="1"/>
</dbReference>
<keyword evidence="3" id="KW-0812">Transmembrane</keyword>
<evidence type="ECO:0000256" key="3">
    <source>
        <dbReference type="SAM" id="Phobius"/>
    </source>
</evidence>
<dbReference type="NCBIfam" id="TIGR00350">
    <property type="entry name" value="lytR_cpsA_psr"/>
    <property type="match status" value="1"/>
</dbReference>
<accession>A0A7J5DTL9</accession>
<feature type="compositionally biased region" description="Polar residues" evidence="2">
    <location>
        <begin position="433"/>
        <end position="451"/>
    </location>
</feature>
<sequence length="458" mass="48407">MTQDVETSRAAGEPSAPGSRARRVPTSRASRASRDVRRPRGRRSSGGRRKAPQPGKTVFKVIAASLLSLAMATGVGVVLVYNNWNGNLKREDVSELLSNRPTKEKVAGPSEPLNILVMGSDTRAGEGNGIDGEAGGGLSDTTILFHVSANREFAYGISIPRDTAVMRPECRRKGGAVVPAANGYEKWNAAYALGGPSCTIQQFEQLSKIRVDKYVVLDFNHFKDMVNALGGVEVCIPEDIDDNEHNIHLKAGTREIKGAEALTYVRVRYRVGDGTDTQRTRRQQAFIGSMINKALSADMLARPDHLIGFLNAATASLQTDFKTVAQMADLAVTARGIGADNIKFVTTPWAYSDKVSGGIEWTPEVLKLWQLVRKDKPLTPEFLKDALSAGDKPDGTPSATGTASGTPGGTGTGTATDGPSGTPSGTPGGTASNGQPGQNPTQDGGLSTSGREQAGLCT</sequence>
<feature type="transmembrane region" description="Helical" evidence="3">
    <location>
        <begin position="58"/>
        <end position="81"/>
    </location>
</feature>
<dbReference type="Gene3D" id="3.40.630.190">
    <property type="entry name" value="LCP protein"/>
    <property type="match status" value="1"/>
</dbReference>
<dbReference type="AlphaFoldDB" id="A0A7J5DTL9"/>
<evidence type="ECO:0000256" key="1">
    <source>
        <dbReference type="ARBA" id="ARBA00006068"/>
    </source>
</evidence>
<keyword evidence="3" id="KW-0472">Membrane</keyword>
<dbReference type="RefSeq" id="WP_151582165.1">
    <property type="nucleotide sequence ID" value="NZ_WBVM01000003.1"/>
</dbReference>
<name>A0A7J5DTL9_NOCSI</name>
<keyword evidence="3" id="KW-1133">Transmembrane helix</keyword>
<feature type="compositionally biased region" description="Low complexity" evidence="2">
    <location>
        <begin position="395"/>
        <end position="405"/>
    </location>
</feature>
<protein>
    <submittedName>
        <fullName evidence="5">LytR family transcriptional regulator</fullName>
    </submittedName>
</protein>
<feature type="domain" description="Cell envelope-related transcriptional attenuator" evidence="4">
    <location>
        <begin position="139"/>
        <end position="295"/>
    </location>
</feature>
<evidence type="ECO:0000259" key="4">
    <source>
        <dbReference type="Pfam" id="PF03816"/>
    </source>
</evidence>
<comment type="caution">
    <text evidence="5">The sequence shown here is derived from an EMBL/GenBank/DDBJ whole genome shotgun (WGS) entry which is preliminary data.</text>
</comment>
<dbReference type="PANTHER" id="PTHR33392:SF6">
    <property type="entry name" value="POLYISOPRENYL-TEICHOIC ACID--PEPTIDOGLYCAN TEICHOIC ACID TRANSFERASE TAGU"/>
    <property type="match status" value="1"/>
</dbReference>
<feature type="region of interest" description="Disordered" evidence="2">
    <location>
        <begin position="385"/>
        <end position="458"/>
    </location>
</feature>